<evidence type="ECO:0000256" key="1">
    <source>
        <dbReference type="ARBA" id="ARBA00006407"/>
    </source>
</evidence>
<keyword evidence="5" id="KW-1185">Reference proteome</keyword>
<dbReference type="InterPro" id="IPR021150">
    <property type="entry name" value="Ubiq_cyt_c_chap"/>
</dbReference>
<dbReference type="RefSeq" id="WP_145151802.1">
    <property type="nucleotide sequence ID" value="NZ_VNIM01000043.1"/>
</dbReference>
<dbReference type="PANTHER" id="PTHR12184">
    <property type="entry name" value="UBIQUINOL-CYTOCHROME C REDUCTASE COMPLEX ASSEMBLY FACTOR 1 FAMILY MEMBER"/>
    <property type="match status" value="1"/>
</dbReference>
<dbReference type="InterPro" id="IPR007129">
    <property type="entry name" value="Ubiqinol_cyt_c_chaperone_CPB3"/>
</dbReference>
<comment type="similarity">
    <text evidence="1">Belongs to the CBP3 family.</text>
</comment>
<comment type="similarity">
    <text evidence="2">Belongs to the UPF0174 family.</text>
</comment>
<evidence type="ECO:0000313" key="5">
    <source>
        <dbReference type="Proteomes" id="UP000318681"/>
    </source>
</evidence>
<comment type="caution">
    <text evidence="4">The sequence shown here is derived from an EMBL/GenBank/DDBJ whole genome shotgun (WGS) entry which is preliminary data.</text>
</comment>
<evidence type="ECO:0000256" key="2">
    <source>
        <dbReference type="ARBA" id="ARBA00006436"/>
    </source>
</evidence>
<proteinExistence type="inferred from homology"/>
<reference evidence="4 5" key="1">
    <citation type="submission" date="2019-07" db="EMBL/GenBank/DDBJ databases">
        <title>Sphingomonas solaris sp. nov., isolated from a solar panel from Boston, Massachusetts.</title>
        <authorList>
            <person name="Tanner K."/>
            <person name="Pascual J."/>
            <person name="Mancuso C."/>
            <person name="Pereto J."/>
            <person name="Khalil A."/>
            <person name="Vilanova C."/>
        </authorList>
    </citation>
    <scope>NUCLEOTIDE SEQUENCE [LARGE SCALE GENOMIC DNA]</scope>
    <source>
        <strain evidence="4 5">R4DWN</strain>
    </source>
</reference>
<dbReference type="OrthoDB" id="7158889at2"/>
<gene>
    <name evidence="4" type="ORF">FOY91_11600</name>
</gene>
<organism evidence="4 5">
    <name type="scientific">Alterirhizorhabdus solaris</name>
    <dbReference type="NCBI Taxonomy" id="2529389"/>
    <lineage>
        <taxon>Bacteria</taxon>
        <taxon>Pseudomonadati</taxon>
        <taxon>Pseudomonadota</taxon>
        <taxon>Alphaproteobacteria</taxon>
        <taxon>Sphingomonadales</taxon>
        <taxon>Rhizorhabdaceae</taxon>
        <taxon>Alterirhizorhabdus</taxon>
    </lineage>
</organism>
<protein>
    <submittedName>
        <fullName evidence="4">Ubiquinol-cytochrome C chaperone</fullName>
    </submittedName>
</protein>
<dbReference type="EMBL" id="VNIM01000043">
    <property type="protein sequence ID" value="TVV73692.1"/>
    <property type="molecule type" value="Genomic_DNA"/>
</dbReference>
<dbReference type="Pfam" id="PF03981">
    <property type="entry name" value="Ubiq_cyt_C_chap"/>
    <property type="match status" value="1"/>
</dbReference>
<evidence type="ECO:0000313" key="4">
    <source>
        <dbReference type="EMBL" id="TVV73692.1"/>
    </source>
</evidence>
<dbReference type="AlphaFoldDB" id="A0A558R2X1"/>
<dbReference type="Proteomes" id="UP000318681">
    <property type="component" value="Unassembled WGS sequence"/>
</dbReference>
<sequence>MSIFRRFFQGSETRAPLRPLYAAIVARGRQPEWYRQGAVPDTLDGRFDMIAAVLALVLIRLEAAGDAYRAPSTLVTELFVDDMDGQLRQAGIGDIVVGKHIGRMMAALGGRITAYREALAGNEDLAAALVRNLYRGEAPDEAALAFTTDRLRGFHEALAVTPAEAIIAGQLP</sequence>
<feature type="domain" description="Ubiquinol-cytochrome c chaperone" evidence="3">
    <location>
        <begin position="38"/>
        <end position="170"/>
    </location>
</feature>
<evidence type="ECO:0000259" key="3">
    <source>
        <dbReference type="Pfam" id="PF03981"/>
    </source>
</evidence>
<accession>A0A558R2X1</accession>
<dbReference type="PANTHER" id="PTHR12184:SF1">
    <property type="entry name" value="UBIQUINOL-CYTOCHROME-C REDUCTASE COMPLEX ASSEMBLY FACTOR 1"/>
    <property type="match status" value="1"/>
</dbReference>
<name>A0A558R2X1_9SPHN</name>